<reference evidence="2 3" key="1">
    <citation type="journal article" date="2023" name="Nucleic Acids Res.">
        <title>The hologenome of Daphnia magna reveals possible DNA methylation and microbiome-mediated evolution of the host genome.</title>
        <authorList>
            <person name="Chaturvedi A."/>
            <person name="Li X."/>
            <person name="Dhandapani V."/>
            <person name="Marshall H."/>
            <person name="Kissane S."/>
            <person name="Cuenca-Cambronero M."/>
            <person name="Asole G."/>
            <person name="Calvet F."/>
            <person name="Ruiz-Romero M."/>
            <person name="Marangio P."/>
            <person name="Guigo R."/>
            <person name="Rago D."/>
            <person name="Mirbahai L."/>
            <person name="Eastwood N."/>
            <person name="Colbourne J.K."/>
            <person name="Zhou J."/>
            <person name="Mallon E."/>
            <person name="Orsini L."/>
        </authorList>
    </citation>
    <scope>NUCLEOTIDE SEQUENCE [LARGE SCALE GENOMIC DNA]</scope>
    <source>
        <strain evidence="2">LRV0_1</strain>
    </source>
</reference>
<sequence length="103" mass="11127">MVVRRKRTPDGWRTENTIEERSDVESEPQVVEQQAVTGQSSYRSLVASGETGDQDTRRSESGSEVEEKITSSATPNEDGGPGIWTPGSSQPGNRATPPAQPRA</sequence>
<evidence type="ECO:0000256" key="1">
    <source>
        <dbReference type="SAM" id="MobiDB-lite"/>
    </source>
</evidence>
<evidence type="ECO:0000313" key="2">
    <source>
        <dbReference type="EMBL" id="KAK4006365.1"/>
    </source>
</evidence>
<comment type="caution">
    <text evidence="2">The sequence shown here is derived from an EMBL/GenBank/DDBJ whole genome shotgun (WGS) entry which is preliminary data.</text>
</comment>
<feature type="region of interest" description="Disordered" evidence="1">
    <location>
        <begin position="1"/>
        <end position="103"/>
    </location>
</feature>
<gene>
    <name evidence="2" type="ORF">OUZ56_011519</name>
</gene>
<feature type="compositionally biased region" description="Polar residues" evidence="1">
    <location>
        <begin position="31"/>
        <end position="43"/>
    </location>
</feature>
<feature type="compositionally biased region" description="Basic and acidic residues" evidence="1">
    <location>
        <begin position="8"/>
        <end position="24"/>
    </location>
</feature>
<dbReference type="EMBL" id="JAOYFB010000002">
    <property type="protein sequence ID" value="KAK4006365.1"/>
    <property type="molecule type" value="Genomic_DNA"/>
</dbReference>
<dbReference type="Proteomes" id="UP001234178">
    <property type="component" value="Unassembled WGS sequence"/>
</dbReference>
<name>A0ABQ9Z0K4_9CRUS</name>
<evidence type="ECO:0000313" key="3">
    <source>
        <dbReference type="Proteomes" id="UP001234178"/>
    </source>
</evidence>
<feature type="compositionally biased region" description="Basic and acidic residues" evidence="1">
    <location>
        <begin position="54"/>
        <end position="69"/>
    </location>
</feature>
<accession>A0ABQ9Z0K4</accession>
<keyword evidence="3" id="KW-1185">Reference proteome</keyword>
<organism evidence="2 3">
    <name type="scientific">Daphnia magna</name>
    <dbReference type="NCBI Taxonomy" id="35525"/>
    <lineage>
        <taxon>Eukaryota</taxon>
        <taxon>Metazoa</taxon>
        <taxon>Ecdysozoa</taxon>
        <taxon>Arthropoda</taxon>
        <taxon>Crustacea</taxon>
        <taxon>Branchiopoda</taxon>
        <taxon>Diplostraca</taxon>
        <taxon>Cladocera</taxon>
        <taxon>Anomopoda</taxon>
        <taxon>Daphniidae</taxon>
        <taxon>Daphnia</taxon>
    </lineage>
</organism>
<proteinExistence type="predicted"/>
<protein>
    <submittedName>
        <fullName evidence="2">Uncharacterized protein</fullName>
    </submittedName>
</protein>